<evidence type="ECO:0000313" key="3">
    <source>
        <dbReference type="EMBL" id="KAJ7355750.1"/>
    </source>
</evidence>
<keyword evidence="4" id="KW-1185">Reference proteome</keyword>
<evidence type="ECO:0000256" key="2">
    <source>
        <dbReference type="SAM" id="SignalP"/>
    </source>
</evidence>
<accession>A0AAD7ADG2</accession>
<evidence type="ECO:0000313" key="4">
    <source>
        <dbReference type="Proteomes" id="UP001218218"/>
    </source>
</evidence>
<organism evidence="3 4">
    <name type="scientific">Mycena albidolilacea</name>
    <dbReference type="NCBI Taxonomy" id="1033008"/>
    <lineage>
        <taxon>Eukaryota</taxon>
        <taxon>Fungi</taxon>
        <taxon>Dikarya</taxon>
        <taxon>Basidiomycota</taxon>
        <taxon>Agaricomycotina</taxon>
        <taxon>Agaricomycetes</taxon>
        <taxon>Agaricomycetidae</taxon>
        <taxon>Agaricales</taxon>
        <taxon>Marasmiineae</taxon>
        <taxon>Mycenaceae</taxon>
        <taxon>Mycena</taxon>
    </lineage>
</organism>
<feature type="region of interest" description="Disordered" evidence="1">
    <location>
        <begin position="386"/>
        <end position="405"/>
    </location>
</feature>
<sequence>MVAVNHVTMLALSLASLSFADAAAVNARPSAPDSPSKPSRQHASPLPMPMKRMVDNDSPSRRQRPSDAMSKRSQKSRTTEVNTPLRKAFMRRQKQASFRAPRSDDSPAESDAVPGRVDIFRDNHKVGQLALNDTQKPYTLYASQNETTPLDMVSSGNGSCTIQRSIDSTPHCATFDPCPPAPESLKMTPCTTDLDPHSSQTFSYNSSSGEIRPMWRSNCTRSADIAPLNSSTPTVGSRAETAKSVTLVFVPSAPAANEADVSQSASASASTSYVATETITTTVTASVGASSSTPASPASTSSPSVLAAQVDPVSSTDSVSQTASSSSATDSSVASASSSVASASSSVASASSSVASASSSAVPTPGALAVEVASASASAIPSASSSAVSSSLSDSSASPAPSSVSSVAASATPSAFAAAADPSVSDSASATSSALGSASVSDVAPTSSSPLSSDAASASSSPSSSAADVEPTAAVYVGKARGAETPQW</sequence>
<proteinExistence type="predicted"/>
<evidence type="ECO:0000256" key="1">
    <source>
        <dbReference type="SAM" id="MobiDB-lite"/>
    </source>
</evidence>
<feature type="signal peptide" evidence="2">
    <location>
        <begin position="1"/>
        <end position="22"/>
    </location>
</feature>
<protein>
    <submittedName>
        <fullName evidence="3">Uncharacterized protein</fullName>
    </submittedName>
</protein>
<feature type="region of interest" description="Disordered" evidence="1">
    <location>
        <begin position="285"/>
        <end position="331"/>
    </location>
</feature>
<dbReference type="Proteomes" id="UP001218218">
    <property type="component" value="Unassembled WGS sequence"/>
</dbReference>
<keyword evidence="2" id="KW-0732">Signal</keyword>
<gene>
    <name evidence="3" type="ORF">DFH08DRAFT_955207</name>
</gene>
<name>A0AAD7ADG2_9AGAR</name>
<comment type="caution">
    <text evidence="3">The sequence shown here is derived from an EMBL/GenBank/DDBJ whole genome shotgun (WGS) entry which is preliminary data.</text>
</comment>
<feature type="region of interest" description="Disordered" evidence="1">
    <location>
        <begin position="420"/>
        <end position="471"/>
    </location>
</feature>
<feature type="compositionally biased region" description="Low complexity" evidence="1">
    <location>
        <begin position="420"/>
        <end position="468"/>
    </location>
</feature>
<feature type="chain" id="PRO_5041944101" evidence="2">
    <location>
        <begin position="23"/>
        <end position="488"/>
    </location>
</feature>
<dbReference type="EMBL" id="JARIHO010000009">
    <property type="protein sequence ID" value="KAJ7355750.1"/>
    <property type="molecule type" value="Genomic_DNA"/>
</dbReference>
<feature type="region of interest" description="Disordered" evidence="1">
    <location>
        <begin position="27"/>
        <end position="115"/>
    </location>
</feature>
<dbReference type="AlphaFoldDB" id="A0AAD7ADG2"/>
<reference evidence="3" key="1">
    <citation type="submission" date="2023-03" db="EMBL/GenBank/DDBJ databases">
        <title>Massive genome expansion in bonnet fungi (Mycena s.s.) driven by repeated elements and novel gene families across ecological guilds.</title>
        <authorList>
            <consortium name="Lawrence Berkeley National Laboratory"/>
            <person name="Harder C.B."/>
            <person name="Miyauchi S."/>
            <person name="Viragh M."/>
            <person name="Kuo A."/>
            <person name="Thoen E."/>
            <person name="Andreopoulos B."/>
            <person name="Lu D."/>
            <person name="Skrede I."/>
            <person name="Drula E."/>
            <person name="Henrissat B."/>
            <person name="Morin E."/>
            <person name="Kohler A."/>
            <person name="Barry K."/>
            <person name="LaButti K."/>
            <person name="Morin E."/>
            <person name="Salamov A."/>
            <person name="Lipzen A."/>
            <person name="Mereny Z."/>
            <person name="Hegedus B."/>
            <person name="Baldrian P."/>
            <person name="Stursova M."/>
            <person name="Weitz H."/>
            <person name="Taylor A."/>
            <person name="Grigoriev I.V."/>
            <person name="Nagy L.G."/>
            <person name="Martin F."/>
            <person name="Kauserud H."/>
        </authorList>
    </citation>
    <scope>NUCLEOTIDE SEQUENCE</scope>
    <source>
        <strain evidence="3">CBHHK002</strain>
    </source>
</reference>